<accession>A0AA36IKW3</accession>
<dbReference type="Proteomes" id="UP001178507">
    <property type="component" value="Unassembled WGS sequence"/>
</dbReference>
<reference evidence="3" key="1">
    <citation type="submission" date="2023-08" db="EMBL/GenBank/DDBJ databases">
        <authorList>
            <person name="Chen Y."/>
            <person name="Shah S."/>
            <person name="Dougan E. K."/>
            <person name="Thang M."/>
            <person name="Chan C."/>
        </authorList>
    </citation>
    <scope>NUCLEOTIDE SEQUENCE</scope>
</reference>
<gene>
    <name evidence="3" type="ORF">EVOR1521_LOCUS14170</name>
</gene>
<organism evidence="3 4">
    <name type="scientific">Effrenium voratum</name>
    <dbReference type="NCBI Taxonomy" id="2562239"/>
    <lineage>
        <taxon>Eukaryota</taxon>
        <taxon>Sar</taxon>
        <taxon>Alveolata</taxon>
        <taxon>Dinophyceae</taxon>
        <taxon>Suessiales</taxon>
        <taxon>Symbiodiniaceae</taxon>
        <taxon>Effrenium</taxon>
    </lineage>
</organism>
<protein>
    <submittedName>
        <fullName evidence="3">Uncharacterized protein</fullName>
    </submittedName>
</protein>
<keyword evidence="2" id="KW-0812">Transmembrane</keyword>
<evidence type="ECO:0000313" key="4">
    <source>
        <dbReference type="Proteomes" id="UP001178507"/>
    </source>
</evidence>
<name>A0AA36IKW3_9DINO</name>
<proteinExistence type="predicted"/>
<evidence type="ECO:0000256" key="1">
    <source>
        <dbReference type="SAM" id="MobiDB-lite"/>
    </source>
</evidence>
<dbReference type="EMBL" id="CAUJNA010001659">
    <property type="protein sequence ID" value="CAJ1388262.1"/>
    <property type="molecule type" value="Genomic_DNA"/>
</dbReference>
<evidence type="ECO:0000256" key="2">
    <source>
        <dbReference type="SAM" id="Phobius"/>
    </source>
</evidence>
<sequence length="538" mass="58144">MSAPSRRSEARGRAGLRGAAWEKKWKDLEADLQDAVLKLPEGVPAMQSADMAEEAEELPALQSLTRFVDAEFSMVRRAQARATPREQTRSVEAPPSDDNSFEDASVSESTAHSESSASSKASSGSTILQAEKPSPRVEQVEPEVIGKQSSGACADPEADLPVLIADKIATVKVHISSTWSEGDDQLSSQYSTISIKSNSSISVKDAIRVTDGIGKTEVTDLRLVRQLWRILVLLSLLELLLISGGLVADYYWSPCREKLNTCQHLHEMDCWGWSCQEFAPVWASAWPAAGLLFLALPLRHLGTCRPKATPVTLLAVLAVLGIGAVVLVESATAAFHYAARCPMRRESSRCTADLCPSPPCRRESDFSPCLCGLLGEAELARALFLHGSSACQPYEWYTWQMRLLEELVLQYETFACVAGPLTCTATAIGGALLLIQLACCPLLLVGQWGGHDAIRVLLGHLDLDDASLARIQEISSKDSKDPRLLRLASTNSAKGLLSPSVSDAGVDVEVIGKQSELSFEGPSVSQRQTWNGDVSPEC</sequence>
<comment type="caution">
    <text evidence="3">The sequence shown here is derived from an EMBL/GenBank/DDBJ whole genome shotgun (WGS) entry which is preliminary data.</text>
</comment>
<feature type="transmembrane region" description="Helical" evidence="2">
    <location>
        <begin position="311"/>
        <end position="339"/>
    </location>
</feature>
<keyword evidence="2" id="KW-1133">Transmembrane helix</keyword>
<feature type="region of interest" description="Disordered" evidence="1">
    <location>
        <begin position="78"/>
        <end position="152"/>
    </location>
</feature>
<feature type="transmembrane region" description="Helical" evidence="2">
    <location>
        <begin position="281"/>
        <end position="299"/>
    </location>
</feature>
<dbReference type="AlphaFoldDB" id="A0AA36IKW3"/>
<keyword evidence="4" id="KW-1185">Reference proteome</keyword>
<feature type="transmembrane region" description="Helical" evidence="2">
    <location>
        <begin position="230"/>
        <end position="252"/>
    </location>
</feature>
<keyword evidence="2" id="KW-0472">Membrane</keyword>
<feature type="compositionally biased region" description="Low complexity" evidence="1">
    <location>
        <begin position="104"/>
        <end position="125"/>
    </location>
</feature>
<evidence type="ECO:0000313" key="3">
    <source>
        <dbReference type="EMBL" id="CAJ1388262.1"/>
    </source>
</evidence>